<dbReference type="InterPro" id="IPR041698">
    <property type="entry name" value="Methyltransf_25"/>
</dbReference>
<dbReference type="InterPro" id="IPR029063">
    <property type="entry name" value="SAM-dependent_MTases_sf"/>
</dbReference>
<dbReference type="SUPFAM" id="SSF53335">
    <property type="entry name" value="S-adenosyl-L-methionine-dependent methyltransferases"/>
    <property type="match status" value="1"/>
</dbReference>
<name>A0A7I7QYB3_9MYCO</name>
<gene>
    <name evidence="2" type="ORF">MSEDJ_54140</name>
</gene>
<dbReference type="RefSeq" id="WP_197748395.1">
    <property type="nucleotide sequence ID" value="NZ_AP022588.1"/>
</dbReference>
<protein>
    <recommendedName>
        <fullName evidence="1">Methyltransferase domain-containing protein</fullName>
    </recommendedName>
</protein>
<dbReference type="Gene3D" id="3.40.50.150">
    <property type="entry name" value="Vaccinia Virus protein VP39"/>
    <property type="match status" value="1"/>
</dbReference>
<sequence length="342" mass="38329">MNAVAPAEKARRAMDRRLKRRAVVKGEITIPAVPHMLHEYVAMCVETFEAVGCAFDPTQLSNLEAILREQLDIAFAASPRSEIVLTYESPIGTAMNYFVRPQWLSLEATYDNWIATREPPLFGTHPDARVIELAGRAPDPREFPILDIGAGTGRNALALARRGHPVDAVEMTPGFAATITKAARQESLRVRVIERDVFASVDELLDDYKLILLSEVVSDFRSPEQVRGVLELAVRCLAPGGHLVFNAFVAADGVVVDEAMREIGQQMYTSIFTREELDAASSSLPIQLIADDSVYDYEHEHLPSEAWPPTSWYADWTTGRDVFDLPREECPIDMRWLVYRRT</sequence>
<organism evidence="2 3">
    <name type="scientific">Mycolicibacterium sediminis</name>
    <dbReference type="NCBI Taxonomy" id="1286180"/>
    <lineage>
        <taxon>Bacteria</taxon>
        <taxon>Bacillati</taxon>
        <taxon>Actinomycetota</taxon>
        <taxon>Actinomycetes</taxon>
        <taxon>Mycobacteriales</taxon>
        <taxon>Mycobacteriaceae</taxon>
        <taxon>Mycolicibacterium</taxon>
    </lineage>
</organism>
<dbReference type="Proteomes" id="UP000467193">
    <property type="component" value="Chromosome"/>
</dbReference>
<dbReference type="KEGG" id="msei:MSEDJ_54140"/>
<feature type="domain" description="Methyltransferase" evidence="1">
    <location>
        <begin position="145"/>
        <end position="241"/>
    </location>
</feature>
<dbReference type="CDD" id="cd02440">
    <property type="entry name" value="AdoMet_MTases"/>
    <property type="match status" value="1"/>
</dbReference>
<accession>A0A7I7QYB3</accession>
<keyword evidence="3" id="KW-1185">Reference proteome</keyword>
<proteinExistence type="predicted"/>
<dbReference type="EMBL" id="AP022588">
    <property type="protein sequence ID" value="BBY31318.1"/>
    <property type="molecule type" value="Genomic_DNA"/>
</dbReference>
<dbReference type="AlphaFoldDB" id="A0A7I7QYB3"/>
<evidence type="ECO:0000259" key="1">
    <source>
        <dbReference type="Pfam" id="PF13649"/>
    </source>
</evidence>
<reference evidence="2 3" key="1">
    <citation type="journal article" date="2019" name="Emerg. Microbes Infect.">
        <title>Comprehensive subspecies identification of 175 nontuberculous mycobacteria species based on 7547 genomic profiles.</title>
        <authorList>
            <person name="Matsumoto Y."/>
            <person name="Kinjo T."/>
            <person name="Motooka D."/>
            <person name="Nabeya D."/>
            <person name="Jung N."/>
            <person name="Uechi K."/>
            <person name="Horii T."/>
            <person name="Iida T."/>
            <person name="Fujita J."/>
            <person name="Nakamura S."/>
        </authorList>
    </citation>
    <scope>NUCLEOTIDE SEQUENCE [LARGE SCALE GENOMIC DNA]</scope>
    <source>
        <strain evidence="2 3">JCM 17899</strain>
    </source>
</reference>
<dbReference type="Pfam" id="PF13649">
    <property type="entry name" value="Methyltransf_25"/>
    <property type="match status" value="1"/>
</dbReference>
<evidence type="ECO:0000313" key="3">
    <source>
        <dbReference type="Proteomes" id="UP000467193"/>
    </source>
</evidence>
<evidence type="ECO:0000313" key="2">
    <source>
        <dbReference type="EMBL" id="BBY31318.1"/>
    </source>
</evidence>